<dbReference type="InterPro" id="IPR023879">
    <property type="entry name" value="QH-AmDH_bsu"/>
</dbReference>
<dbReference type="Gene3D" id="2.130.10.10">
    <property type="entry name" value="YVTN repeat-like/Quinoprotein amine dehydrogenase"/>
    <property type="match status" value="1"/>
</dbReference>
<comment type="caution">
    <text evidence="2">The sequence shown here is derived from an EMBL/GenBank/DDBJ whole genome shotgun (WGS) entry which is preliminary data.</text>
</comment>
<dbReference type="RefSeq" id="WP_114488079.1">
    <property type="nucleotide sequence ID" value="NZ_CBCSHM010000054.1"/>
</dbReference>
<sequence length="372" mass="40786">MKLTQMLKSTALVGSLGAAALLGAVAPAAQAAQEYLLTVTRPGHLQVIDMKTNQVERTCEVPGNFGSGSIALAPDGKSAYVLSNGMEDVYGFDIRSCDITFHAAQSTKTLKVKTFQSVAVSPDGKELYTVQNPFGLERDRFTVEQPRLAVFNVADGIGAQPVRTFPVDRRITKIATTVQGEVILGGGDVKAINPKTGEIRMVTPLQSWDKGPLWLPPDAFAMHSQGEQSNEYIMPYVTAEFTDESWNFETAEWWWGMSRVDLETGEAERVEMVPFEFIVFNFISHPHDPNILYGAFNTLSKHDISKKETVAVHEMPHTYYDLNISADGKTIYVGGASSDISIHDSDTLEKIGSIQLSGDMSTSDLRVATIRD</sequence>
<name>A0A368TRK0_9GAMM</name>
<dbReference type="InterPro" id="IPR051200">
    <property type="entry name" value="Host-pathogen_enzymatic-act"/>
</dbReference>
<dbReference type="PANTHER" id="PTHR47197:SF3">
    <property type="entry name" value="DIHYDRO-HEME D1 DEHYDROGENASE"/>
    <property type="match status" value="1"/>
</dbReference>
<dbReference type="OrthoDB" id="5345984at2"/>
<feature type="chain" id="PRO_5016752548" evidence="1">
    <location>
        <begin position="32"/>
        <end position="372"/>
    </location>
</feature>
<dbReference type="InterPro" id="IPR011044">
    <property type="entry name" value="Quino_amine_DH_bsu"/>
</dbReference>
<reference evidence="2 3" key="1">
    <citation type="submission" date="2018-07" db="EMBL/GenBank/DDBJ databases">
        <title>Halomonas rutogse sp. nov., isolated from Lake TangqianCo on Tibetan Plateau.</title>
        <authorList>
            <person name="Lu H."/>
            <person name="Xing P."/>
            <person name="Wu Q."/>
        </authorList>
    </citation>
    <scope>NUCLEOTIDE SEQUENCE [LARGE SCALE GENOMIC DNA]</scope>
    <source>
        <strain evidence="2 3">TQ8S</strain>
    </source>
</reference>
<evidence type="ECO:0000313" key="2">
    <source>
        <dbReference type="EMBL" id="RCV87238.1"/>
    </source>
</evidence>
<dbReference type="PANTHER" id="PTHR47197">
    <property type="entry name" value="PROTEIN NIRF"/>
    <property type="match status" value="1"/>
</dbReference>
<evidence type="ECO:0000313" key="3">
    <source>
        <dbReference type="Proteomes" id="UP000253204"/>
    </source>
</evidence>
<dbReference type="Proteomes" id="UP000253204">
    <property type="component" value="Unassembled WGS sequence"/>
</dbReference>
<keyword evidence="3" id="KW-1185">Reference proteome</keyword>
<dbReference type="AlphaFoldDB" id="A0A368TRK0"/>
<gene>
    <name evidence="2" type="primary">peaD</name>
    <name evidence="2" type="ORF">DU506_16995</name>
</gene>
<dbReference type="SUPFAM" id="SSF50969">
    <property type="entry name" value="YVTN repeat-like/Quinoprotein amine dehydrogenase"/>
    <property type="match status" value="1"/>
</dbReference>
<dbReference type="EMBL" id="QPIJ01000053">
    <property type="protein sequence ID" value="RCV87238.1"/>
    <property type="molecule type" value="Genomic_DNA"/>
</dbReference>
<feature type="signal peptide" evidence="1">
    <location>
        <begin position="1"/>
        <end position="31"/>
    </location>
</feature>
<keyword evidence="1" id="KW-0732">Signal</keyword>
<dbReference type="NCBIfam" id="TIGR03907">
    <property type="entry name" value="QH_beta"/>
    <property type="match status" value="1"/>
</dbReference>
<accession>A0A368TRK0</accession>
<organism evidence="2 3">
    <name type="scientific">Vreelandella rituensis</name>
    <dbReference type="NCBI Taxonomy" id="2282306"/>
    <lineage>
        <taxon>Bacteria</taxon>
        <taxon>Pseudomonadati</taxon>
        <taxon>Pseudomonadota</taxon>
        <taxon>Gammaproteobacteria</taxon>
        <taxon>Oceanospirillales</taxon>
        <taxon>Halomonadaceae</taxon>
        <taxon>Vreelandella</taxon>
    </lineage>
</organism>
<protein>
    <submittedName>
        <fullName evidence="2">Quinohemoprotein amine dehydrogenase subunit beta</fullName>
    </submittedName>
</protein>
<evidence type="ECO:0000256" key="1">
    <source>
        <dbReference type="SAM" id="SignalP"/>
    </source>
</evidence>
<proteinExistence type="predicted"/>
<dbReference type="InterPro" id="IPR015943">
    <property type="entry name" value="WD40/YVTN_repeat-like_dom_sf"/>
</dbReference>